<dbReference type="PANTHER" id="PTHR43399">
    <property type="entry name" value="SUBTILISIN-RELATED"/>
    <property type="match status" value="1"/>
</dbReference>
<feature type="domain" description="Fibronectin type-III" evidence="7">
    <location>
        <begin position="516"/>
        <end position="620"/>
    </location>
</feature>
<dbReference type="Pfam" id="PF18962">
    <property type="entry name" value="Por_Secre_tail"/>
    <property type="match status" value="1"/>
</dbReference>
<dbReference type="InterPro" id="IPR036852">
    <property type="entry name" value="Peptidase_S8/S53_dom_sf"/>
</dbReference>
<feature type="signal peptide" evidence="6">
    <location>
        <begin position="1"/>
        <end position="22"/>
    </location>
</feature>
<evidence type="ECO:0000259" key="7">
    <source>
        <dbReference type="PROSITE" id="PS50853"/>
    </source>
</evidence>
<dbReference type="InterPro" id="IPR022398">
    <property type="entry name" value="Peptidase_S8_His-AS"/>
</dbReference>
<evidence type="ECO:0000256" key="2">
    <source>
        <dbReference type="ARBA" id="ARBA00022670"/>
    </source>
</evidence>
<evidence type="ECO:0000256" key="3">
    <source>
        <dbReference type="ARBA" id="ARBA00022801"/>
    </source>
</evidence>
<keyword evidence="2 5" id="KW-0645">Protease</keyword>
<dbReference type="PANTHER" id="PTHR43399:SF4">
    <property type="entry name" value="CELL WALL-ASSOCIATED PROTEASE"/>
    <property type="match status" value="1"/>
</dbReference>
<dbReference type="NCBIfam" id="NF012200">
    <property type="entry name" value="choice_anch_D"/>
    <property type="match status" value="1"/>
</dbReference>
<dbReference type="InterPro" id="IPR013783">
    <property type="entry name" value="Ig-like_fold"/>
</dbReference>
<evidence type="ECO:0000256" key="5">
    <source>
        <dbReference type="PROSITE-ProRule" id="PRU01240"/>
    </source>
</evidence>
<dbReference type="PROSITE" id="PS00137">
    <property type="entry name" value="SUBTILASE_HIS"/>
    <property type="match status" value="1"/>
</dbReference>
<dbReference type="InterPro" id="IPR023828">
    <property type="entry name" value="Peptidase_S8_Ser-AS"/>
</dbReference>
<keyword evidence="3 5" id="KW-0378">Hydrolase</keyword>
<comment type="similarity">
    <text evidence="1 5">Belongs to the peptidase S8 family.</text>
</comment>
<dbReference type="NCBIfam" id="TIGR04183">
    <property type="entry name" value="Por_Secre_tail"/>
    <property type="match status" value="1"/>
</dbReference>
<name>A0A315ZA56_SEDFL</name>
<dbReference type="InterPro" id="IPR035986">
    <property type="entry name" value="PKD_dom_sf"/>
</dbReference>
<feature type="active site" description="Charge relay system" evidence="5">
    <location>
        <position position="446"/>
    </location>
</feature>
<keyword evidence="6" id="KW-0732">Signal</keyword>
<dbReference type="PRINTS" id="PR00723">
    <property type="entry name" value="SUBTILISIN"/>
</dbReference>
<dbReference type="SMART" id="SM00060">
    <property type="entry name" value="FN3"/>
    <property type="match status" value="1"/>
</dbReference>
<evidence type="ECO:0000313" key="9">
    <source>
        <dbReference type="Proteomes" id="UP000245535"/>
    </source>
</evidence>
<dbReference type="SUPFAM" id="SSF49265">
    <property type="entry name" value="Fibronectin type III"/>
    <property type="match status" value="1"/>
</dbReference>
<dbReference type="PROSITE" id="PS50853">
    <property type="entry name" value="FN3"/>
    <property type="match status" value="1"/>
</dbReference>
<proteinExistence type="inferred from homology"/>
<organism evidence="8 9">
    <name type="scientific">Sediminitomix flava</name>
    <dbReference type="NCBI Taxonomy" id="379075"/>
    <lineage>
        <taxon>Bacteria</taxon>
        <taxon>Pseudomonadati</taxon>
        <taxon>Bacteroidota</taxon>
        <taxon>Cytophagia</taxon>
        <taxon>Cytophagales</taxon>
        <taxon>Flammeovirgaceae</taxon>
        <taxon>Sediminitomix</taxon>
    </lineage>
</organism>
<dbReference type="Gene3D" id="2.60.40.10">
    <property type="entry name" value="Immunoglobulins"/>
    <property type="match status" value="4"/>
</dbReference>
<dbReference type="SUPFAM" id="SSF52743">
    <property type="entry name" value="Subtilisin-like"/>
    <property type="match status" value="1"/>
</dbReference>
<feature type="active site" description="Charge relay system" evidence="5">
    <location>
        <position position="214"/>
    </location>
</feature>
<dbReference type="InterPro" id="IPR051048">
    <property type="entry name" value="Peptidase_S8/S53_subtilisin"/>
</dbReference>
<evidence type="ECO:0000256" key="4">
    <source>
        <dbReference type="ARBA" id="ARBA00022825"/>
    </source>
</evidence>
<evidence type="ECO:0000256" key="1">
    <source>
        <dbReference type="ARBA" id="ARBA00011073"/>
    </source>
</evidence>
<dbReference type="PROSITE" id="PS51892">
    <property type="entry name" value="SUBTILASE"/>
    <property type="match status" value="1"/>
</dbReference>
<accession>A0A315ZA56</accession>
<dbReference type="InterPro" id="IPR000209">
    <property type="entry name" value="Peptidase_S8/S53_dom"/>
</dbReference>
<dbReference type="PROSITE" id="PS00138">
    <property type="entry name" value="SUBTILASE_SER"/>
    <property type="match status" value="1"/>
</dbReference>
<feature type="chain" id="PRO_5016306758" evidence="6">
    <location>
        <begin position="23"/>
        <end position="2513"/>
    </location>
</feature>
<dbReference type="GO" id="GO:0006508">
    <property type="term" value="P:proteolysis"/>
    <property type="evidence" value="ECO:0007669"/>
    <property type="project" value="UniProtKB-KW"/>
</dbReference>
<dbReference type="EMBL" id="QGDO01000004">
    <property type="protein sequence ID" value="PWJ40960.1"/>
    <property type="molecule type" value="Genomic_DNA"/>
</dbReference>
<dbReference type="GO" id="GO:0004252">
    <property type="term" value="F:serine-type endopeptidase activity"/>
    <property type="evidence" value="ECO:0007669"/>
    <property type="project" value="UniProtKB-UniRule"/>
</dbReference>
<gene>
    <name evidence="8" type="ORF">BC781_104226</name>
</gene>
<dbReference type="SUPFAM" id="SSF49299">
    <property type="entry name" value="PKD domain"/>
    <property type="match status" value="1"/>
</dbReference>
<keyword evidence="9" id="KW-1185">Reference proteome</keyword>
<dbReference type="InterPro" id="IPR003961">
    <property type="entry name" value="FN3_dom"/>
</dbReference>
<dbReference type="InterPro" id="IPR036116">
    <property type="entry name" value="FN3_sf"/>
</dbReference>
<evidence type="ECO:0000256" key="6">
    <source>
        <dbReference type="SAM" id="SignalP"/>
    </source>
</evidence>
<dbReference type="InterPro" id="IPR015500">
    <property type="entry name" value="Peptidase_S8_subtilisin-rel"/>
</dbReference>
<evidence type="ECO:0000313" key="8">
    <source>
        <dbReference type="EMBL" id="PWJ40960.1"/>
    </source>
</evidence>
<dbReference type="InterPro" id="IPR026444">
    <property type="entry name" value="Secre_tail"/>
</dbReference>
<feature type="active site" description="Charge relay system" evidence="5">
    <location>
        <position position="269"/>
    </location>
</feature>
<comment type="caution">
    <text evidence="8">The sequence shown here is derived from an EMBL/GenBank/DDBJ whole genome shotgun (WGS) entry which is preliminary data.</text>
</comment>
<reference evidence="8 9" key="1">
    <citation type="submission" date="2018-03" db="EMBL/GenBank/DDBJ databases">
        <title>Genomic Encyclopedia of Archaeal and Bacterial Type Strains, Phase II (KMG-II): from individual species to whole genera.</title>
        <authorList>
            <person name="Goeker M."/>
        </authorList>
    </citation>
    <scope>NUCLEOTIDE SEQUENCE [LARGE SCALE GENOMIC DNA]</scope>
    <source>
        <strain evidence="8 9">DSM 28229</strain>
    </source>
</reference>
<dbReference type="Gene3D" id="3.40.50.200">
    <property type="entry name" value="Peptidase S8/S53 domain"/>
    <property type="match status" value="1"/>
</dbReference>
<dbReference type="Pfam" id="PF00082">
    <property type="entry name" value="Peptidase_S8"/>
    <property type="match status" value="1"/>
</dbReference>
<dbReference type="RefSeq" id="WP_109619871.1">
    <property type="nucleotide sequence ID" value="NZ_QGDO01000004.1"/>
</dbReference>
<sequence length="2513" mass="272738">MNHFLSKTVKAMACAVGLYVFAGANVQAQHTPIAATFEKGVQQGVIRVKFKPEMETTLMRSPKGLNPSIGTLSLGVSTFDALAVKHNVRGMRRVFPYDARYEDRMRAHGLHLWYEVSVNASASEAVAALDFNNIAEVERAEQIYQKTNAPYQVMEMSEAAQEAENSFDDELLGNQWHYNNTGQTEIATEGSDINAFKAWEIEAGKSNVVVAVHDNGFDVDHEDLVRNMWVNEAELNGEDGVDDDGNGYIDDVHGYSFSYDQGTLVVGDHGTHVAGTVAATNNNGVGVAGVAGGTGIGDGVRIMGLQTLGGFVSNTAASFVYAANNGAVISQNSWGYTRPGAYEQAVLDAIRYFIAEAGNFPGSPMKGGVVIFAAGNDNNDDKYYPGYMEEVISVSSLGADYTRSYFSNYGEWVDIAAPGGDMAIDGANGVLSTWPNDKYAFIHGTSMACPHVSGVAGLVVSKFGGPNYTAEDLKKQLLSSTVSIDEKNPEFVGKLGIGAIDAYLALQPDQGIAPLAVTDLVATGASVDFVTLEWTTTTDEDDVRAFNYDVYYSTSEITAENFASASMVSTRLSADTGAVNNFKVTELVPETNYFITVVAKDRFGNPSGISNVIEAMTNAGPDIDTDASIAFDLTDGELKGTGSFEIRNLDEGVLEWNASVKHKSTNIATSGVNDVFLPSEGTATIIAEELPAVTSVGDDLPAFEERTMSYIDFQKNQTLGIGNGDGEKPNSGATRFYVDNTYPNGFNLTDLKVRMRVPFGTTATIEVKKGRDIETANTVHTQEFSGKSDYHLDWSIKLEDQVYISTYDYFWVVVHLPADEENLIPLSIGRVADVDNAILHQKFSDSNGESWADLHPLLVNELGIVDGGWRMSAISKNDYLGEYISLSPSEGDVLGLDTTDVAFNVNADNLINGSYTSNIRIRSNDPDEKEVVVPVTINVEGREYELASMPIYDFGSVLVGASREMELNIANYGYGLFPVESIEVSNAHFELLETPRTVPARSKQALRFRFTPSVAGNENGVVSLKDTEGNKFAFNIFGAAVAPSEITIDQTSHDFASIALGDTLNGAFTLTNTGDYPLNFFMPRYAPDYSIEGVNHGSSYGYVADFDTVKANFNWTDISASGESLTEYFKVTENYYYEVDLGFAFPYFGKPVNKLYITDRGVLTLFDDEKAFGKGSTLDYGSSRITGGYFSAIGSPMDLIKGGEVFFQRNAGELIVSYNNVVFGNYGSGSIQFVVKENGDITMSYKDWNTTTRQFIAMESPSQDDGILIYQKYTDNDILEVTEDSTTITLASPGVSLVNDISLTSGLLQVGESVTIDYELTTDDLTAGNQFQKLVIASNDPAAPTSHVTFNVDITEGGNPSLMASTSAIDMGNVYKGATKQDVVVVMNEGTGSINVTDVSLRHGNFSIEVDALPISLNPKYSSYIKVNANTDAIAELMDTLDIVSADTTISVALSANVIEPPVAIIPTDVISATIEYGEQVTESFSISNDGLGDLQVSFSGEQWAYVREAVSPAVSAMELPEYTYSYKTNFEVLNGGTDPSAPTFVWTDLKSAGGTKLDHYAGWNEVELGFDFMFYGESYSKAYMAYNGLVSFTGGQALGGFAGSPLTLGENDAVNNIIAPLWARQKVFDINEDAGIYFLAEDDKVTFQWDTMLDFFGTSFTMAEYQLILFKSGEIKIQYKTVEGSRILGGEVVGTENADGTLGTEVFRFSSSSYKNGMVVTMSPSERFTIPAGTSKDFDMVFEGNVFAGNYTSNIVVTTNDPANASVNIPVELNVNGAPELVAVEDSIDFGPIVAVGGASYEAEFSFVNEGVGTAKIEGFASRSGNTDVAVEIWGTIPGFRWFPPQTGWFPESQLAKLTIAGQDVVPTASSMYKVIITPSVGEYDVMYDTIDVTYSDGKVVSMPITWNAIPSPTLVVTSDDMNVVTNYADQTETRRILIDNREGEAVIHFSMEVEHSRGEALEEVVAVEQRVSSNVISTLAATEAPVFVETKSDSELELNNELKYFNAEMDTVPTEMVGFGASQQFVSGTGFTAPQQGFNLSHVRTWYRPKGADNQDIAVTIRVGSDVWTAETLHFEEFTTETSSEDAAGSFMTFELSEAIKILPNEKFWVIFEYGFGVEYPQGTISQDEAIENRFMFWGGDQWYDITTQGAPLATEGWMVAAGEETAVSNMWLSFSTQEGEVAVGDSLEIIATFDASYALDADMFAKAVVTSNDVNNTGEVIDIHMHANQAPVFVDKPNSISVTENEVIEFTVVAEDKEMNAYTWAFEGEEFVTFSTEGDTAFFSMAPGFYDAGEYVMNLTVTDEYGMENVLPMEVIVKNNNNIPVVVVEEIVSLNMRDGNELEAISSFVTDVDEDDEVIITFEVADHSVAAFTQAGNEVVMIPLQIGETVVNFTADDQKGGVVTGTFTAVVDEYDPATVLSSDESASSFVQYPNPVAGTTYFEYTLSERSEVSIALYNLQGSLVSEVLSETQSAGAQKVAFDATRLHAGVYVYTVSVDGVVIRTEKMIKQ</sequence>
<keyword evidence="4 5" id="KW-0720">Serine protease</keyword>
<dbReference type="CDD" id="cd00063">
    <property type="entry name" value="FN3"/>
    <property type="match status" value="1"/>
</dbReference>
<protein>
    <submittedName>
        <fullName evidence="8">Putative secreted protein (Por secretion system target)</fullName>
    </submittedName>
</protein>
<dbReference type="Proteomes" id="UP000245535">
    <property type="component" value="Unassembled WGS sequence"/>
</dbReference>
<dbReference type="OrthoDB" id="9798386at2"/>